<feature type="compositionally biased region" description="Low complexity" evidence="1">
    <location>
        <begin position="199"/>
        <end position="216"/>
    </location>
</feature>
<feature type="region of interest" description="Disordered" evidence="1">
    <location>
        <begin position="297"/>
        <end position="316"/>
    </location>
</feature>
<feature type="compositionally biased region" description="Polar residues" evidence="1">
    <location>
        <begin position="254"/>
        <end position="265"/>
    </location>
</feature>
<protein>
    <submittedName>
        <fullName evidence="3">Uncharacterized protein</fullName>
    </submittedName>
</protein>
<dbReference type="WBParaSite" id="Gr19_v10_g8271.t1">
    <property type="protein sequence ID" value="Gr19_v10_g8271.t1"/>
    <property type="gene ID" value="Gr19_v10_g8271"/>
</dbReference>
<accession>A0A914IA06</accession>
<dbReference type="Proteomes" id="UP000887572">
    <property type="component" value="Unplaced"/>
</dbReference>
<name>A0A914IA06_GLORO</name>
<feature type="region of interest" description="Disordered" evidence="1">
    <location>
        <begin position="170"/>
        <end position="265"/>
    </location>
</feature>
<sequence>MHLTRSVHNNKTDNPSSDCVKIPQECSFEMALNICLNCSNLLTIIAIVLMSSHHGTVDAESNSTSDETIANATHFMVNTTKEQKTPAITAPSSPLHMGRIGDEKNSNSSMPTTTTTNSSSVSDSVKITRPQIIITHNKPLEVIANRINGTNNCTANFGYDNSSTRIVREGRGRLKRGGDVSTNEEVSVENGAEDKSQRSSGSSSSEGTASGAVSGELGQRLNVSSTNVEAINEEHSKNPTEMTNCGNGVKNGSDKVQNGTDWSTKGNASEITINYGKSARNGTMAEMDNTTKTVEMDNTTKSETSGKEVNGRQKRDSQDFVSQANAQLQSAFGSAQSVLPQQQPSALQQLPTQIIQIPSVDLSSGKAQNILLISDSGNVSMSRGSHFLTVSTVMEQKK</sequence>
<reference evidence="3" key="1">
    <citation type="submission" date="2022-11" db="UniProtKB">
        <authorList>
            <consortium name="WormBaseParasite"/>
        </authorList>
    </citation>
    <scope>IDENTIFICATION</scope>
</reference>
<evidence type="ECO:0000256" key="1">
    <source>
        <dbReference type="SAM" id="MobiDB-lite"/>
    </source>
</evidence>
<feature type="compositionally biased region" description="Low complexity" evidence="1">
    <location>
        <begin position="106"/>
        <end position="123"/>
    </location>
</feature>
<organism evidence="2 3">
    <name type="scientific">Globodera rostochiensis</name>
    <name type="common">Golden nematode worm</name>
    <name type="synonym">Heterodera rostochiensis</name>
    <dbReference type="NCBI Taxonomy" id="31243"/>
    <lineage>
        <taxon>Eukaryota</taxon>
        <taxon>Metazoa</taxon>
        <taxon>Ecdysozoa</taxon>
        <taxon>Nematoda</taxon>
        <taxon>Chromadorea</taxon>
        <taxon>Rhabditida</taxon>
        <taxon>Tylenchina</taxon>
        <taxon>Tylenchomorpha</taxon>
        <taxon>Tylenchoidea</taxon>
        <taxon>Heteroderidae</taxon>
        <taxon>Heteroderinae</taxon>
        <taxon>Globodera</taxon>
    </lineage>
</organism>
<proteinExistence type="predicted"/>
<keyword evidence="2" id="KW-1185">Reference proteome</keyword>
<dbReference type="AlphaFoldDB" id="A0A914IA06"/>
<feature type="region of interest" description="Disordered" evidence="1">
    <location>
        <begin position="82"/>
        <end position="123"/>
    </location>
</feature>
<evidence type="ECO:0000313" key="3">
    <source>
        <dbReference type="WBParaSite" id="Gr19_v10_g8271.t1"/>
    </source>
</evidence>
<evidence type="ECO:0000313" key="2">
    <source>
        <dbReference type="Proteomes" id="UP000887572"/>
    </source>
</evidence>